<keyword evidence="4" id="KW-0238">DNA-binding</keyword>
<gene>
    <name evidence="8" type="ORF">GCM10009740_25900</name>
</gene>
<dbReference type="SUPFAM" id="SSF88946">
    <property type="entry name" value="Sigma2 domain of RNA polymerase sigma factors"/>
    <property type="match status" value="1"/>
</dbReference>
<keyword evidence="5" id="KW-0804">Transcription</keyword>
<dbReference type="CDD" id="cd06171">
    <property type="entry name" value="Sigma70_r4"/>
    <property type="match status" value="1"/>
</dbReference>
<dbReference type="PANTHER" id="PTHR43133:SF50">
    <property type="entry name" value="ECF RNA POLYMERASE SIGMA FACTOR SIGM"/>
    <property type="match status" value="1"/>
</dbReference>
<protein>
    <recommendedName>
        <fullName evidence="10">SigE family RNA polymerase sigma factor</fullName>
    </recommendedName>
</protein>
<dbReference type="InterPro" id="IPR013324">
    <property type="entry name" value="RNA_pol_sigma_r3/r4-like"/>
</dbReference>
<evidence type="ECO:0000259" key="6">
    <source>
        <dbReference type="Pfam" id="PF04542"/>
    </source>
</evidence>
<evidence type="ECO:0000313" key="8">
    <source>
        <dbReference type="EMBL" id="GAA2034116.1"/>
    </source>
</evidence>
<dbReference type="Proteomes" id="UP001501285">
    <property type="component" value="Unassembled WGS sequence"/>
</dbReference>
<dbReference type="InterPro" id="IPR014284">
    <property type="entry name" value="RNA_pol_sigma-70_dom"/>
</dbReference>
<dbReference type="Gene3D" id="1.10.1740.10">
    <property type="match status" value="1"/>
</dbReference>
<dbReference type="Pfam" id="PF08281">
    <property type="entry name" value="Sigma70_r4_2"/>
    <property type="match status" value="1"/>
</dbReference>
<dbReference type="Gene3D" id="1.10.10.10">
    <property type="entry name" value="Winged helix-like DNA-binding domain superfamily/Winged helix DNA-binding domain"/>
    <property type="match status" value="1"/>
</dbReference>
<evidence type="ECO:0000256" key="3">
    <source>
        <dbReference type="ARBA" id="ARBA00023082"/>
    </source>
</evidence>
<feature type="domain" description="RNA polymerase sigma factor 70 region 4 type 2" evidence="7">
    <location>
        <begin position="108"/>
        <end position="160"/>
    </location>
</feature>
<keyword evidence="3" id="KW-0731">Sigma factor</keyword>
<dbReference type="RefSeq" id="WP_343991944.1">
    <property type="nucleotide sequence ID" value="NZ_BAAANB010000021.1"/>
</dbReference>
<evidence type="ECO:0000259" key="7">
    <source>
        <dbReference type="Pfam" id="PF08281"/>
    </source>
</evidence>
<accession>A0ABN2UDB0</accession>
<dbReference type="InterPro" id="IPR036388">
    <property type="entry name" value="WH-like_DNA-bd_sf"/>
</dbReference>
<evidence type="ECO:0000313" key="9">
    <source>
        <dbReference type="Proteomes" id="UP001501285"/>
    </source>
</evidence>
<dbReference type="InterPro" id="IPR039425">
    <property type="entry name" value="RNA_pol_sigma-70-like"/>
</dbReference>
<comment type="caution">
    <text evidence="8">The sequence shown here is derived from an EMBL/GenBank/DDBJ whole genome shotgun (WGS) entry which is preliminary data.</text>
</comment>
<comment type="similarity">
    <text evidence="1">Belongs to the sigma-70 factor family. ECF subfamily.</text>
</comment>
<dbReference type="Pfam" id="PF04542">
    <property type="entry name" value="Sigma70_r2"/>
    <property type="match status" value="1"/>
</dbReference>
<dbReference type="InterPro" id="IPR014325">
    <property type="entry name" value="RNA_pol_sigma-E_actinobac"/>
</dbReference>
<evidence type="ECO:0000256" key="1">
    <source>
        <dbReference type="ARBA" id="ARBA00010641"/>
    </source>
</evidence>
<sequence length="186" mass="20825">MSRRSDARDADFTAFMTQAGPALLRTAWLLTGDHDKAQELTQASLVKTYVAWPRVREGEALAYARRILVSHRTDVWRATRRELVTDAPPEQDERRSRRDDVQTSDDRDLVVRLLRTLPEQQRTVVVLRYYTDLSEQATAEVLGISVGAVKSAGSRGLAALRAALAAAHAADASRTPERTERERSAR</sequence>
<dbReference type="InterPro" id="IPR013249">
    <property type="entry name" value="RNA_pol_sigma70_r4_t2"/>
</dbReference>
<keyword evidence="9" id="KW-1185">Reference proteome</keyword>
<reference evidence="8 9" key="1">
    <citation type="journal article" date="2019" name="Int. J. Syst. Evol. Microbiol.">
        <title>The Global Catalogue of Microorganisms (GCM) 10K type strain sequencing project: providing services to taxonomists for standard genome sequencing and annotation.</title>
        <authorList>
            <consortium name="The Broad Institute Genomics Platform"/>
            <consortium name="The Broad Institute Genome Sequencing Center for Infectious Disease"/>
            <person name="Wu L."/>
            <person name="Ma J."/>
        </authorList>
    </citation>
    <scope>NUCLEOTIDE SEQUENCE [LARGE SCALE GENOMIC DNA]</scope>
    <source>
        <strain evidence="8 9">JCM 14283</strain>
    </source>
</reference>
<evidence type="ECO:0000256" key="2">
    <source>
        <dbReference type="ARBA" id="ARBA00023015"/>
    </source>
</evidence>
<dbReference type="InterPro" id="IPR013325">
    <property type="entry name" value="RNA_pol_sigma_r2"/>
</dbReference>
<evidence type="ECO:0000256" key="5">
    <source>
        <dbReference type="ARBA" id="ARBA00023163"/>
    </source>
</evidence>
<name>A0ABN2UDB0_9MICO</name>
<evidence type="ECO:0000256" key="4">
    <source>
        <dbReference type="ARBA" id="ARBA00023125"/>
    </source>
</evidence>
<dbReference type="NCBIfam" id="TIGR02937">
    <property type="entry name" value="sigma70-ECF"/>
    <property type="match status" value="1"/>
</dbReference>
<proteinExistence type="inferred from homology"/>
<evidence type="ECO:0008006" key="10">
    <source>
        <dbReference type="Google" id="ProtNLM"/>
    </source>
</evidence>
<dbReference type="PANTHER" id="PTHR43133">
    <property type="entry name" value="RNA POLYMERASE ECF-TYPE SIGMA FACTO"/>
    <property type="match status" value="1"/>
</dbReference>
<dbReference type="SUPFAM" id="SSF88659">
    <property type="entry name" value="Sigma3 and sigma4 domains of RNA polymerase sigma factors"/>
    <property type="match status" value="1"/>
</dbReference>
<dbReference type="EMBL" id="BAAANB010000021">
    <property type="protein sequence ID" value="GAA2034116.1"/>
    <property type="molecule type" value="Genomic_DNA"/>
</dbReference>
<dbReference type="NCBIfam" id="TIGR02983">
    <property type="entry name" value="SigE-fam_strep"/>
    <property type="match status" value="1"/>
</dbReference>
<keyword evidence="2" id="KW-0805">Transcription regulation</keyword>
<feature type="domain" description="RNA polymerase sigma-70 region 2" evidence="6">
    <location>
        <begin position="18"/>
        <end position="81"/>
    </location>
</feature>
<organism evidence="8 9">
    <name type="scientific">Terrabacter terrae</name>
    <dbReference type="NCBI Taxonomy" id="318434"/>
    <lineage>
        <taxon>Bacteria</taxon>
        <taxon>Bacillati</taxon>
        <taxon>Actinomycetota</taxon>
        <taxon>Actinomycetes</taxon>
        <taxon>Micrococcales</taxon>
        <taxon>Intrasporangiaceae</taxon>
        <taxon>Terrabacter</taxon>
    </lineage>
</organism>
<dbReference type="InterPro" id="IPR007627">
    <property type="entry name" value="RNA_pol_sigma70_r2"/>
</dbReference>